<evidence type="ECO:0000313" key="1">
    <source>
        <dbReference type="EMBL" id="MBA4668531.1"/>
    </source>
</evidence>
<proteinExistence type="predicted"/>
<organism evidence="1">
    <name type="scientific">Opuntia streptacantha</name>
    <name type="common">Prickly pear cactus</name>
    <name type="synonym">Opuntia cardona</name>
    <dbReference type="NCBI Taxonomy" id="393608"/>
    <lineage>
        <taxon>Eukaryota</taxon>
        <taxon>Viridiplantae</taxon>
        <taxon>Streptophyta</taxon>
        <taxon>Embryophyta</taxon>
        <taxon>Tracheophyta</taxon>
        <taxon>Spermatophyta</taxon>
        <taxon>Magnoliopsida</taxon>
        <taxon>eudicotyledons</taxon>
        <taxon>Gunneridae</taxon>
        <taxon>Pentapetalae</taxon>
        <taxon>Caryophyllales</taxon>
        <taxon>Cactineae</taxon>
        <taxon>Cactaceae</taxon>
        <taxon>Opuntioideae</taxon>
        <taxon>Opuntia</taxon>
    </lineage>
</organism>
<dbReference type="AlphaFoldDB" id="A0A7C9AK28"/>
<protein>
    <submittedName>
        <fullName evidence="1">Uncharacterized protein</fullName>
    </submittedName>
</protein>
<accession>A0A7C9AK28</accession>
<sequence>MTTLVKSIQRGQESINFLVLSQRLLAPPAANLRTSIFLNYLCQGMYKLQYEMLRSMIELAEDSPLSLRMALSAQDLRISQEQRPPMYLACSYIKRKYLIVPENNSGMQIIVALVRLTQAPLTLSAYHLP</sequence>
<dbReference type="EMBL" id="GISG01240079">
    <property type="protein sequence ID" value="MBA4668531.1"/>
    <property type="molecule type" value="Transcribed_RNA"/>
</dbReference>
<reference evidence="1" key="1">
    <citation type="journal article" date="2013" name="J. Plant Res.">
        <title>Effect of fungi and light on seed germination of three Opuntia species from semiarid lands of central Mexico.</title>
        <authorList>
            <person name="Delgado-Sanchez P."/>
            <person name="Jimenez-Bremont J.F."/>
            <person name="Guerrero-Gonzalez Mde L."/>
            <person name="Flores J."/>
        </authorList>
    </citation>
    <scope>NUCLEOTIDE SEQUENCE</scope>
    <source>
        <tissue evidence="1">Cladode</tissue>
    </source>
</reference>
<reference evidence="1" key="2">
    <citation type="submission" date="2020-07" db="EMBL/GenBank/DDBJ databases">
        <authorList>
            <person name="Vera ALvarez R."/>
            <person name="Arias-Moreno D.M."/>
            <person name="Jimenez-Jacinto V."/>
            <person name="Jimenez-Bremont J.F."/>
            <person name="Swaminathan K."/>
            <person name="Moose S.P."/>
            <person name="Guerrero-Gonzalez M.L."/>
            <person name="Marino-Ramirez L."/>
            <person name="Landsman D."/>
            <person name="Rodriguez-Kessler M."/>
            <person name="Delgado-Sanchez P."/>
        </authorList>
    </citation>
    <scope>NUCLEOTIDE SEQUENCE</scope>
    <source>
        <tissue evidence="1">Cladode</tissue>
    </source>
</reference>
<name>A0A7C9AK28_OPUST</name>